<dbReference type="AlphaFoldDB" id="A0A553NTB6"/>
<sequence length="244" mass="27578">MSQASGPQTLVLLVVMVVTTIWFTNIILKSLDILYKPKVNQWIRKKPGLEGSEFCPLNQPSCDNGKSDTVNSFTELDELAIKQLEEELMVLKALRGYSRPSKKVNSANLREDLPELASIKKSPRFYSHYDDAITDSSPDTVQEDRGSQRLDTLDYCTMNPYSNEEEQCGPNLNVVSSHYEEEDASDSLSPLNSRSFAVEEESDFETGHHKRCRKAFLWKDVLKLFTTPSKEGDASHFGICPMQT</sequence>
<keyword evidence="1" id="KW-0812">Transmembrane</keyword>
<gene>
    <name evidence="2" type="ORF">TCAL_02472</name>
</gene>
<keyword evidence="1" id="KW-0472">Membrane</keyword>
<proteinExistence type="predicted"/>
<keyword evidence="3" id="KW-1185">Reference proteome</keyword>
<evidence type="ECO:0000313" key="2">
    <source>
        <dbReference type="EMBL" id="TRY68658.1"/>
    </source>
</evidence>
<protein>
    <submittedName>
        <fullName evidence="2">Uncharacterized protein</fullName>
    </submittedName>
</protein>
<keyword evidence="1" id="KW-1133">Transmembrane helix</keyword>
<feature type="transmembrane region" description="Helical" evidence="1">
    <location>
        <begin position="6"/>
        <end position="28"/>
    </location>
</feature>
<evidence type="ECO:0000256" key="1">
    <source>
        <dbReference type="SAM" id="Phobius"/>
    </source>
</evidence>
<comment type="caution">
    <text evidence="2">The sequence shown here is derived from an EMBL/GenBank/DDBJ whole genome shotgun (WGS) entry which is preliminary data.</text>
</comment>
<dbReference type="Proteomes" id="UP000318571">
    <property type="component" value="Chromosome 1"/>
</dbReference>
<dbReference type="EMBL" id="VCGU01000010">
    <property type="protein sequence ID" value="TRY68658.1"/>
    <property type="molecule type" value="Genomic_DNA"/>
</dbReference>
<accession>A0A553NTB6</accession>
<reference evidence="2 3" key="1">
    <citation type="journal article" date="2018" name="Nat. Ecol. Evol.">
        <title>Genomic signatures of mitonuclear coevolution across populations of Tigriopus californicus.</title>
        <authorList>
            <person name="Barreto F.S."/>
            <person name="Watson E.T."/>
            <person name="Lima T.G."/>
            <person name="Willett C.S."/>
            <person name="Edmands S."/>
            <person name="Li W."/>
            <person name="Burton R.S."/>
        </authorList>
    </citation>
    <scope>NUCLEOTIDE SEQUENCE [LARGE SCALE GENOMIC DNA]</scope>
    <source>
        <strain evidence="2 3">San Diego</strain>
    </source>
</reference>
<name>A0A553NTB6_TIGCA</name>
<organism evidence="2 3">
    <name type="scientific">Tigriopus californicus</name>
    <name type="common">Marine copepod</name>
    <dbReference type="NCBI Taxonomy" id="6832"/>
    <lineage>
        <taxon>Eukaryota</taxon>
        <taxon>Metazoa</taxon>
        <taxon>Ecdysozoa</taxon>
        <taxon>Arthropoda</taxon>
        <taxon>Crustacea</taxon>
        <taxon>Multicrustacea</taxon>
        <taxon>Hexanauplia</taxon>
        <taxon>Copepoda</taxon>
        <taxon>Harpacticoida</taxon>
        <taxon>Harpacticidae</taxon>
        <taxon>Tigriopus</taxon>
    </lineage>
</organism>
<evidence type="ECO:0000313" key="3">
    <source>
        <dbReference type="Proteomes" id="UP000318571"/>
    </source>
</evidence>